<comment type="caution">
    <text evidence="1">The sequence shown here is derived from an EMBL/GenBank/DDBJ whole genome shotgun (WGS) entry which is preliminary data.</text>
</comment>
<sequence length="157" mass="17574">MATSSQEASKARSRLGSPEMSVGVQAVKAMFMNRWPSHSLRSVPEPSNPSHYFFSHVVYLSLTYEERRMLEGVVGAVLGGDADYAALVEAGDEDDEADAAVDGPLAVDPIGRYRALMRFSKGYPREQLDRIAFLLFLRWYVLVPSHHKSLWRLLPFG</sequence>
<reference evidence="1" key="2">
    <citation type="submission" date="2023-05" db="EMBL/GenBank/DDBJ databases">
        <authorList>
            <consortium name="Lawrence Berkeley National Laboratory"/>
            <person name="Steindorff A."/>
            <person name="Hensen N."/>
            <person name="Bonometti L."/>
            <person name="Westerberg I."/>
            <person name="Brannstrom I.O."/>
            <person name="Guillou S."/>
            <person name="Cros-Aarteil S."/>
            <person name="Calhoun S."/>
            <person name="Haridas S."/>
            <person name="Kuo A."/>
            <person name="Mondo S."/>
            <person name="Pangilinan J."/>
            <person name="Riley R."/>
            <person name="Labutti K."/>
            <person name="Andreopoulos B."/>
            <person name="Lipzen A."/>
            <person name="Chen C."/>
            <person name="Yanf M."/>
            <person name="Daum C."/>
            <person name="Ng V."/>
            <person name="Clum A."/>
            <person name="Ohm R."/>
            <person name="Martin F."/>
            <person name="Silar P."/>
            <person name="Natvig D."/>
            <person name="Lalanne C."/>
            <person name="Gautier V."/>
            <person name="Ament-Velasquez S.L."/>
            <person name="Kruys A."/>
            <person name="Hutchinson M.I."/>
            <person name="Powell A.J."/>
            <person name="Barry K."/>
            <person name="Miller A.N."/>
            <person name="Grigoriev I.V."/>
            <person name="Debuchy R."/>
            <person name="Gladieux P."/>
            <person name="Thoren M.H."/>
            <person name="Johannesson H."/>
        </authorList>
    </citation>
    <scope>NUCLEOTIDE SEQUENCE</scope>
    <source>
        <strain evidence="1">CBS 508.74</strain>
    </source>
</reference>
<dbReference type="Proteomes" id="UP001302812">
    <property type="component" value="Unassembled WGS sequence"/>
</dbReference>
<protein>
    <submittedName>
        <fullName evidence="1">Uncharacterized protein</fullName>
    </submittedName>
</protein>
<reference evidence="1" key="1">
    <citation type="journal article" date="2023" name="Mol. Phylogenet. Evol.">
        <title>Genome-scale phylogeny and comparative genomics of the fungal order Sordariales.</title>
        <authorList>
            <person name="Hensen N."/>
            <person name="Bonometti L."/>
            <person name="Westerberg I."/>
            <person name="Brannstrom I.O."/>
            <person name="Guillou S."/>
            <person name="Cros-Aarteil S."/>
            <person name="Calhoun S."/>
            <person name="Haridas S."/>
            <person name="Kuo A."/>
            <person name="Mondo S."/>
            <person name="Pangilinan J."/>
            <person name="Riley R."/>
            <person name="LaButti K."/>
            <person name="Andreopoulos B."/>
            <person name="Lipzen A."/>
            <person name="Chen C."/>
            <person name="Yan M."/>
            <person name="Daum C."/>
            <person name="Ng V."/>
            <person name="Clum A."/>
            <person name="Steindorff A."/>
            <person name="Ohm R.A."/>
            <person name="Martin F."/>
            <person name="Silar P."/>
            <person name="Natvig D.O."/>
            <person name="Lalanne C."/>
            <person name="Gautier V."/>
            <person name="Ament-Velasquez S.L."/>
            <person name="Kruys A."/>
            <person name="Hutchinson M.I."/>
            <person name="Powell A.J."/>
            <person name="Barry K."/>
            <person name="Miller A.N."/>
            <person name="Grigoriev I.V."/>
            <person name="Debuchy R."/>
            <person name="Gladieux P."/>
            <person name="Hiltunen Thoren M."/>
            <person name="Johannesson H."/>
        </authorList>
    </citation>
    <scope>NUCLEOTIDE SEQUENCE</scope>
    <source>
        <strain evidence="1">CBS 508.74</strain>
    </source>
</reference>
<accession>A0AAN6T7U5</accession>
<evidence type="ECO:0000313" key="1">
    <source>
        <dbReference type="EMBL" id="KAK4108400.1"/>
    </source>
</evidence>
<gene>
    <name evidence="1" type="ORF">N656DRAFT_427375</name>
</gene>
<dbReference type="EMBL" id="MU853363">
    <property type="protein sequence ID" value="KAK4108400.1"/>
    <property type="molecule type" value="Genomic_DNA"/>
</dbReference>
<evidence type="ECO:0000313" key="2">
    <source>
        <dbReference type="Proteomes" id="UP001302812"/>
    </source>
</evidence>
<organism evidence="1 2">
    <name type="scientific">Canariomyces notabilis</name>
    <dbReference type="NCBI Taxonomy" id="2074819"/>
    <lineage>
        <taxon>Eukaryota</taxon>
        <taxon>Fungi</taxon>
        <taxon>Dikarya</taxon>
        <taxon>Ascomycota</taxon>
        <taxon>Pezizomycotina</taxon>
        <taxon>Sordariomycetes</taxon>
        <taxon>Sordariomycetidae</taxon>
        <taxon>Sordariales</taxon>
        <taxon>Chaetomiaceae</taxon>
        <taxon>Canariomyces</taxon>
    </lineage>
</organism>
<dbReference type="GeneID" id="89933743"/>
<name>A0AAN6T7U5_9PEZI</name>
<keyword evidence="2" id="KW-1185">Reference proteome</keyword>
<dbReference type="AlphaFoldDB" id="A0AAN6T7U5"/>
<dbReference type="RefSeq" id="XP_064665970.1">
    <property type="nucleotide sequence ID" value="XM_064809619.1"/>
</dbReference>
<proteinExistence type="predicted"/>